<feature type="non-terminal residue" evidence="1">
    <location>
        <position position="71"/>
    </location>
</feature>
<name>A0A8K1G3E1_9PASS</name>
<protein>
    <submittedName>
        <fullName evidence="1">Uncharacterized protein</fullName>
    </submittedName>
</protein>
<dbReference type="AlphaFoldDB" id="A0A8K1G3E1"/>
<organism evidence="1 2">
    <name type="scientific">Zosterops borbonicus</name>
    <dbReference type="NCBI Taxonomy" id="364589"/>
    <lineage>
        <taxon>Eukaryota</taxon>
        <taxon>Metazoa</taxon>
        <taxon>Chordata</taxon>
        <taxon>Craniata</taxon>
        <taxon>Vertebrata</taxon>
        <taxon>Euteleostomi</taxon>
        <taxon>Archelosauria</taxon>
        <taxon>Archosauria</taxon>
        <taxon>Dinosauria</taxon>
        <taxon>Saurischia</taxon>
        <taxon>Theropoda</taxon>
        <taxon>Coelurosauria</taxon>
        <taxon>Aves</taxon>
        <taxon>Neognathae</taxon>
        <taxon>Neoaves</taxon>
        <taxon>Telluraves</taxon>
        <taxon>Australaves</taxon>
        <taxon>Passeriformes</taxon>
        <taxon>Sylvioidea</taxon>
        <taxon>Zosteropidae</taxon>
        <taxon>Zosterops</taxon>
    </lineage>
</organism>
<sequence>CQKGNIAGEEDSGRQSDEAHLRKLEVFDPEKGRLKAGLIILCNYLTRRCSQSASLPSSLPAVEHMENGLYF</sequence>
<feature type="non-terminal residue" evidence="1">
    <location>
        <position position="1"/>
    </location>
</feature>
<proteinExistence type="predicted"/>
<comment type="caution">
    <text evidence="1">The sequence shown here is derived from an EMBL/GenBank/DDBJ whole genome shotgun (WGS) entry which is preliminary data.</text>
</comment>
<dbReference type="Proteomes" id="UP000796761">
    <property type="component" value="Unassembled WGS sequence"/>
</dbReference>
<reference evidence="1" key="1">
    <citation type="submission" date="2019-04" db="EMBL/GenBank/DDBJ databases">
        <title>Genome assembly of Zosterops borbonicus 15179.</title>
        <authorList>
            <person name="Leroy T."/>
            <person name="Anselmetti Y."/>
            <person name="Tilak M.-K."/>
            <person name="Nabholz B."/>
        </authorList>
    </citation>
    <scope>NUCLEOTIDE SEQUENCE</scope>
    <source>
        <strain evidence="1">HGM_15179</strain>
        <tissue evidence="1">Muscle</tissue>
    </source>
</reference>
<gene>
    <name evidence="1" type="ORF">HGM15179_016124</name>
</gene>
<accession>A0A8K1G3E1</accession>
<evidence type="ECO:0000313" key="2">
    <source>
        <dbReference type="Proteomes" id="UP000796761"/>
    </source>
</evidence>
<dbReference type="EMBL" id="SWJQ01000775">
    <property type="protein sequence ID" value="TRZ10978.1"/>
    <property type="molecule type" value="Genomic_DNA"/>
</dbReference>
<evidence type="ECO:0000313" key="1">
    <source>
        <dbReference type="EMBL" id="TRZ10978.1"/>
    </source>
</evidence>
<keyword evidence="2" id="KW-1185">Reference proteome</keyword>